<dbReference type="RefSeq" id="WP_374832176.1">
    <property type="nucleotide sequence ID" value="NZ_JBHEEZ010000013.1"/>
</dbReference>
<organism evidence="2 3">
    <name type="scientific">Daeguia caeni</name>
    <dbReference type="NCBI Taxonomy" id="439612"/>
    <lineage>
        <taxon>Bacteria</taxon>
        <taxon>Pseudomonadati</taxon>
        <taxon>Pseudomonadota</taxon>
        <taxon>Alphaproteobacteria</taxon>
        <taxon>Hyphomicrobiales</taxon>
        <taxon>Brucellaceae</taxon>
        <taxon>Daeguia</taxon>
    </lineage>
</organism>
<reference evidence="3" key="1">
    <citation type="journal article" date="2019" name="Int. J. Syst. Evol. Microbiol.">
        <title>The Global Catalogue of Microorganisms (GCM) 10K type strain sequencing project: providing services to taxonomists for standard genome sequencing and annotation.</title>
        <authorList>
            <consortium name="The Broad Institute Genomics Platform"/>
            <consortium name="The Broad Institute Genome Sequencing Center for Infectious Disease"/>
            <person name="Wu L."/>
            <person name="Ma J."/>
        </authorList>
    </citation>
    <scope>NUCLEOTIDE SEQUENCE [LARGE SCALE GENOMIC DNA]</scope>
    <source>
        <strain evidence="3">CGMCC 1.15731</strain>
    </source>
</reference>
<keyword evidence="2" id="KW-0418">Kinase</keyword>
<evidence type="ECO:0000313" key="3">
    <source>
        <dbReference type="Proteomes" id="UP001596042"/>
    </source>
</evidence>
<protein>
    <submittedName>
        <fullName evidence="2">HPr kinase/phosphorylase</fullName>
    </submittedName>
</protein>
<keyword evidence="2" id="KW-0808">Transferase</keyword>
<keyword evidence="3" id="KW-1185">Reference proteome</keyword>
<sequence>MRDEERSGIHATTVQLNGRGIIIMGKSGAGKTELALTLIERARLRGEKAALVADDRTLLKVENDRLIASVPYAMAGGVEIRGAGLFCVPFVRSTTVDLAVILVGSEQAERYPGGGTMTFLDIALPRLLLPALSSNGDSNALSRAIEAYLFYQPWSPKTA</sequence>
<evidence type="ECO:0000259" key="1">
    <source>
        <dbReference type="Pfam" id="PF07475"/>
    </source>
</evidence>
<evidence type="ECO:0000313" key="2">
    <source>
        <dbReference type="EMBL" id="MFC4624481.1"/>
    </source>
</evidence>
<name>A0ABV9H5P7_9HYPH</name>
<dbReference type="Pfam" id="PF07475">
    <property type="entry name" value="Hpr_kinase_C"/>
    <property type="match status" value="1"/>
</dbReference>
<dbReference type="Gene3D" id="3.40.50.300">
    <property type="entry name" value="P-loop containing nucleotide triphosphate hydrolases"/>
    <property type="match status" value="1"/>
</dbReference>
<dbReference type="SUPFAM" id="SSF53795">
    <property type="entry name" value="PEP carboxykinase-like"/>
    <property type="match status" value="1"/>
</dbReference>
<gene>
    <name evidence="2" type="ORF">ACFO1V_04460</name>
</gene>
<comment type="caution">
    <text evidence="2">The sequence shown here is derived from an EMBL/GenBank/DDBJ whole genome shotgun (WGS) entry which is preliminary data.</text>
</comment>
<dbReference type="InterPro" id="IPR027417">
    <property type="entry name" value="P-loop_NTPase"/>
</dbReference>
<dbReference type="CDD" id="cd01918">
    <property type="entry name" value="HprK_C"/>
    <property type="match status" value="1"/>
</dbReference>
<dbReference type="Proteomes" id="UP001596042">
    <property type="component" value="Unassembled WGS sequence"/>
</dbReference>
<dbReference type="InterPro" id="IPR011104">
    <property type="entry name" value="Hpr_kin/Pase_C"/>
</dbReference>
<accession>A0ABV9H5P7</accession>
<dbReference type="EMBL" id="JBHSEL010000042">
    <property type="protein sequence ID" value="MFC4624481.1"/>
    <property type="molecule type" value="Genomic_DNA"/>
</dbReference>
<dbReference type="GO" id="GO:0016301">
    <property type="term" value="F:kinase activity"/>
    <property type="evidence" value="ECO:0007669"/>
    <property type="project" value="UniProtKB-KW"/>
</dbReference>
<feature type="domain" description="HPr kinase/phosphorylase C-terminal" evidence="1">
    <location>
        <begin position="6"/>
        <end position="88"/>
    </location>
</feature>
<proteinExistence type="predicted"/>